<proteinExistence type="predicted"/>
<dbReference type="PANTHER" id="PTHR10151:SF120">
    <property type="entry name" value="BIS(5'-ADENOSYL)-TRIPHOSPHATASE"/>
    <property type="match status" value="1"/>
</dbReference>
<dbReference type="InterPro" id="IPR002591">
    <property type="entry name" value="Phosphodiest/P_Trfase"/>
</dbReference>
<feature type="non-terminal residue" evidence="1">
    <location>
        <position position="59"/>
    </location>
</feature>
<dbReference type="AlphaFoldDB" id="A0A2I0HGC8"/>
<evidence type="ECO:0000313" key="2">
    <source>
        <dbReference type="Proteomes" id="UP000233551"/>
    </source>
</evidence>
<keyword evidence="2" id="KW-1185">Reference proteome</keyword>
<organism evidence="1 2">
    <name type="scientific">Punica granatum</name>
    <name type="common">Pomegranate</name>
    <dbReference type="NCBI Taxonomy" id="22663"/>
    <lineage>
        <taxon>Eukaryota</taxon>
        <taxon>Viridiplantae</taxon>
        <taxon>Streptophyta</taxon>
        <taxon>Embryophyta</taxon>
        <taxon>Tracheophyta</taxon>
        <taxon>Spermatophyta</taxon>
        <taxon>Magnoliopsida</taxon>
        <taxon>eudicotyledons</taxon>
        <taxon>Gunneridae</taxon>
        <taxon>Pentapetalae</taxon>
        <taxon>rosids</taxon>
        <taxon>malvids</taxon>
        <taxon>Myrtales</taxon>
        <taxon>Lythraceae</taxon>
        <taxon>Punica</taxon>
    </lineage>
</organism>
<dbReference type="PANTHER" id="PTHR10151">
    <property type="entry name" value="ECTONUCLEOTIDE PYROPHOSPHATASE/PHOSPHODIESTERASE"/>
    <property type="match status" value="1"/>
</dbReference>
<accession>A0A2I0HGC8</accession>
<comment type="caution">
    <text evidence="1">The sequence shown here is derived from an EMBL/GenBank/DDBJ whole genome shotgun (WGS) entry which is preliminary data.</text>
</comment>
<dbReference type="InterPro" id="IPR017850">
    <property type="entry name" value="Alkaline_phosphatase_core_sf"/>
</dbReference>
<dbReference type="Pfam" id="PF01663">
    <property type="entry name" value="Phosphodiest"/>
    <property type="match status" value="1"/>
</dbReference>
<evidence type="ECO:0000313" key="1">
    <source>
        <dbReference type="EMBL" id="PKI26437.1"/>
    </source>
</evidence>
<dbReference type="Proteomes" id="UP000233551">
    <property type="component" value="Unassembled WGS sequence"/>
</dbReference>
<dbReference type="SUPFAM" id="SSF53649">
    <property type="entry name" value="Alkaline phosphatase-like"/>
    <property type="match status" value="1"/>
</dbReference>
<name>A0A2I0HGC8_PUNGR</name>
<dbReference type="EMBL" id="PGOL01028265">
    <property type="protein sequence ID" value="PKI26437.1"/>
    <property type="molecule type" value="Genomic_DNA"/>
</dbReference>
<dbReference type="Gene3D" id="3.40.720.10">
    <property type="entry name" value="Alkaline Phosphatase, subunit A"/>
    <property type="match status" value="1"/>
</dbReference>
<dbReference type="GO" id="GO:0016787">
    <property type="term" value="F:hydrolase activity"/>
    <property type="evidence" value="ECO:0007669"/>
    <property type="project" value="UniProtKB-ARBA"/>
</dbReference>
<sequence>MTLYFEDPDHQGHKVGPDDPQITEAVARIDQMMGKLIKGLEERRVFDDVNIIMIGDHGM</sequence>
<protein>
    <submittedName>
        <fullName evidence="1">Uncharacterized protein</fullName>
    </submittedName>
</protein>
<reference evidence="1 2" key="1">
    <citation type="submission" date="2017-11" db="EMBL/GenBank/DDBJ databases">
        <title>De-novo sequencing of pomegranate (Punica granatum L.) genome.</title>
        <authorList>
            <person name="Akparov Z."/>
            <person name="Amiraslanov A."/>
            <person name="Hajiyeva S."/>
            <person name="Abbasov M."/>
            <person name="Kaur K."/>
            <person name="Hamwieh A."/>
            <person name="Solovyev V."/>
            <person name="Salamov A."/>
            <person name="Braich B."/>
            <person name="Kosarev P."/>
            <person name="Mahmoud A."/>
            <person name="Hajiyev E."/>
            <person name="Babayeva S."/>
            <person name="Izzatullayeva V."/>
            <person name="Mammadov A."/>
            <person name="Mammadov A."/>
            <person name="Sharifova S."/>
            <person name="Ojaghi J."/>
            <person name="Eynullazada K."/>
            <person name="Bayramov B."/>
            <person name="Abdulazimova A."/>
            <person name="Shahmuradov I."/>
        </authorList>
    </citation>
    <scope>NUCLEOTIDE SEQUENCE [LARGE SCALE GENOMIC DNA]</scope>
    <source>
        <strain evidence="2">cv. AG2017</strain>
        <tissue evidence="1">Leaf</tissue>
    </source>
</reference>
<dbReference type="GO" id="GO:0005773">
    <property type="term" value="C:vacuole"/>
    <property type="evidence" value="ECO:0007669"/>
    <property type="project" value="TreeGrafter"/>
</dbReference>
<gene>
    <name evidence="1" type="ORF">CRG98_048874</name>
</gene>
<dbReference type="STRING" id="22663.A0A2I0HGC8"/>